<dbReference type="FunFam" id="3.20.10.10:FF:000002">
    <property type="entry name" value="D-alanine aminotransferase"/>
    <property type="match status" value="1"/>
</dbReference>
<keyword evidence="6 13" id="KW-0456">Lyase</keyword>
<dbReference type="PANTHER" id="PTHR42743:SF2">
    <property type="entry name" value="AMINODEOXYCHORISMATE LYASE"/>
    <property type="match status" value="1"/>
</dbReference>
<protein>
    <recommendedName>
        <fullName evidence="11 12">Aminodeoxychorismate lyase</fullName>
        <ecNumber evidence="8 12">4.1.3.38</ecNumber>
    </recommendedName>
</protein>
<dbReference type="InterPro" id="IPR036038">
    <property type="entry name" value="Aminotransferase-like"/>
</dbReference>
<comment type="function">
    <text evidence="10">Involved in the biosynthesis of p-aminobenzoate (PABA), a precursor of tetrahydrofolate. Converts 4-amino-4-deoxychorismate into 4-aminobenzoate (PABA) and pyruvate.</text>
</comment>
<dbReference type="SUPFAM" id="SSF56752">
    <property type="entry name" value="D-aminoacid aminotransferase-like PLP-dependent enzymes"/>
    <property type="match status" value="1"/>
</dbReference>
<dbReference type="CDD" id="cd01559">
    <property type="entry name" value="ADCL_like"/>
    <property type="match status" value="1"/>
</dbReference>
<evidence type="ECO:0000313" key="14">
    <source>
        <dbReference type="Proteomes" id="UP000664654"/>
    </source>
</evidence>
<evidence type="ECO:0000256" key="8">
    <source>
        <dbReference type="ARBA" id="ARBA00035676"/>
    </source>
</evidence>
<evidence type="ECO:0000256" key="1">
    <source>
        <dbReference type="ARBA" id="ARBA00001933"/>
    </source>
</evidence>
<evidence type="ECO:0000256" key="12">
    <source>
        <dbReference type="NCBIfam" id="TIGR03461"/>
    </source>
</evidence>
<dbReference type="GO" id="GO:0030170">
    <property type="term" value="F:pyridoxal phosphate binding"/>
    <property type="evidence" value="ECO:0007669"/>
    <property type="project" value="InterPro"/>
</dbReference>
<evidence type="ECO:0000313" key="13">
    <source>
        <dbReference type="EMBL" id="MBN7824481.1"/>
    </source>
</evidence>
<evidence type="ECO:0000256" key="2">
    <source>
        <dbReference type="ARBA" id="ARBA00009320"/>
    </source>
</evidence>
<gene>
    <name evidence="13" type="primary">pabC</name>
    <name evidence="13" type="ORF">J0A66_04500</name>
</gene>
<dbReference type="Gene3D" id="3.30.470.10">
    <property type="match status" value="1"/>
</dbReference>
<comment type="pathway">
    <text evidence="7">Cofactor biosynthesis; tetrahydrofolate biosynthesis; 4-aminobenzoate from chorismate: step 2/2.</text>
</comment>
<evidence type="ECO:0000256" key="7">
    <source>
        <dbReference type="ARBA" id="ARBA00035633"/>
    </source>
</evidence>
<dbReference type="GO" id="GO:0046656">
    <property type="term" value="P:folic acid biosynthetic process"/>
    <property type="evidence" value="ECO:0007669"/>
    <property type="project" value="UniProtKB-KW"/>
</dbReference>
<comment type="subunit">
    <text evidence="3">Homodimer.</text>
</comment>
<dbReference type="AlphaFoldDB" id="A0A939DMD7"/>
<dbReference type="NCBIfam" id="NF004761">
    <property type="entry name" value="PRK06092.1"/>
    <property type="match status" value="1"/>
</dbReference>
<dbReference type="GO" id="GO:0005829">
    <property type="term" value="C:cytosol"/>
    <property type="evidence" value="ECO:0007669"/>
    <property type="project" value="TreeGrafter"/>
</dbReference>
<dbReference type="NCBIfam" id="TIGR03461">
    <property type="entry name" value="pabC_Proteo"/>
    <property type="match status" value="1"/>
</dbReference>
<dbReference type="Gene3D" id="3.20.10.10">
    <property type="entry name" value="D-amino Acid Aminotransferase, subunit A, domain 2"/>
    <property type="match status" value="1"/>
</dbReference>
<dbReference type="GO" id="GO:0008153">
    <property type="term" value="P:4-aminobenzoate biosynthetic process"/>
    <property type="evidence" value="ECO:0007669"/>
    <property type="project" value="UniProtKB-UniRule"/>
</dbReference>
<dbReference type="PANTHER" id="PTHR42743">
    <property type="entry name" value="AMINO-ACID AMINOTRANSFERASE"/>
    <property type="match status" value="1"/>
</dbReference>
<keyword evidence="5" id="KW-0289">Folate biosynthesis</keyword>
<dbReference type="GO" id="GO:0008696">
    <property type="term" value="F:4-amino-4-deoxychorismate lyase activity"/>
    <property type="evidence" value="ECO:0007669"/>
    <property type="project" value="UniProtKB-UniRule"/>
</dbReference>
<dbReference type="Pfam" id="PF01063">
    <property type="entry name" value="Aminotran_4"/>
    <property type="match status" value="1"/>
</dbReference>
<comment type="cofactor">
    <cofactor evidence="1">
        <name>pyridoxal 5'-phosphate</name>
        <dbReference type="ChEBI" id="CHEBI:597326"/>
    </cofactor>
</comment>
<name>A0A939DMD7_9ALTE</name>
<comment type="catalytic activity">
    <reaction evidence="9">
        <text>4-amino-4-deoxychorismate = 4-aminobenzoate + pyruvate + H(+)</text>
        <dbReference type="Rhea" id="RHEA:16201"/>
        <dbReference type="ChEBI" id="CHEBI:15361"/>
        <dbReference type="ChEBI" id="CHEBI:15378"/>
        <dbReference type="ChEBI" id="CHEBI:17836"/>
        <dbReference type="ChEBI" id="CHEBI:58406"/>
        <dbReference type="EC" id="4.1.3.38"/>
    </reaction>
</comment>
<organism evidence="13 14">
    <name type="scientific">Bowmanella dokdonensis</name>
    <dbReference type="NCBI Taxonomy" id="751969"/>
    <lineage>
        <taxon>Bacteria</taxon>
        <taxon>Pseudomonadati</taxon>
        <taxon>Pseudomonadota</taxon>
        <taxon>Gammaproteobacteria</taxon>
        <taxon>Alteromonadales</taxon>
        <taxon>Alteromonadaceae</taxon>
        <taxon>Bowmanella</taxon>
    </lineage>
</organism>
<comment type="caution">
    <text evidence="13">The sequence shown here is derived from an EMBL/GenBank/DDBJ whole genome shotgun (WGS) entry which is preliminary data.</text>
</comment>
<dbReference type="InterPro" id="IPR043132">
    <property type="entry name" value="BCAT-like_C"/>
</dbReference>
<comment type="similarity">
    <text evidence="2">Belongs to the class-IV pyridoxal-phosphate-dependent aminotransferase family.</text>
</comment>
<dbReference type="EC" id="4.1.3.38" evidence="8 12"/>
<keyword evidence="4" id="KW-0663">Pyridoxal phosphate</keyword>
<keyword evidence="14" id="KW-1185">Reference proteome</keyword>
<evidence type="ECO:0000256" key="3">
    <source>
        <dbReference type="ARBA" id="ARBA00011738"/>
    </source>
</evidence>
<evidence type="ECO:0000256" key="9">
    <source>
        <dbReference type="ARBA" id="ARBA00049529"/>
    </source>
</evidence>
<evidence type="ECO:0000256" key="6">
    <source>
        <dbReference type="ARBA" id="ARBA00023239"/>
    </source>
</evidence>
<sequence length="268" mass="30054">MDITTLINGRPAVQLAVADRATQYGDGLFTTVRVKNGCLQHWSLHLARLKQGLLRLNIDFSKWRQLQDCAFSLAKEQSEGVLKVLISRGEGGRGYLPAEQGTPNWILTLHPLPGQYQDWREKGIALQKSQISLAKQPLLAGLKHLNRLEQVMIKQEIAAQGWQDALVCDTDKMLVETSVANLFWQTGNQWYTPSLRYAGVKGVMRKCLLDALSRQGVSVIRVRMRAEVLFDASLVCITNSLMGVVPVRSILDHQYDVQHANVVLKDLL</sequence>
<reference evidence="13" key="1">
    <citation type="submission" date="2021-03" db="EMBL/GenBank/DDBJ databases">
        <title>novel species isolated from a fishpond in China.</title>
        <authorList>
            <person name="Lu H."/>
            <person name="Cai Z."/>
        </authorList>
    </citation>
    <scope>NUCLEOTIDE SEQUENCE</scope>
    <source>
        <strain evidence="13">JCM 30855</strain>
    </source>
</reference>
<evidence type="ECO:0000256" key="11">
    <source>
        <dbReference type="ARBA" id="ARBA00069174"/>
    </source>
</evidence>
<dbReference type="InterPro" id="IPR001544">
    <property type="entry name" value="Aminotrans_IV"/>
</dbReference>
<dbReference type="Proteomes" id="UP000664654">
    <property type="component" value="Unassembled WGS sequence"/>
</dbReference>
<evidence type="ECO:0000256" key="4">
    <source>
        <dbReference type="ARBA" id="ARBA00022898"/>
    </source>
</evidence>
<dbReference type="InterPro" id="IPR017824">
    <property type="entry name" value="Aminodeoxychorismate_lyase_IV"/>
</dbReference>
<dbReference type="InterPro" id="IPR050571">
    <property type="entry name" value="Class-IV_PLP-Dep_Aminotrnsfr"/>
</dbReference>
<dbReference type="InterPro" id="IPR043131">
    <property type="entry name" value="BCAT-like_N"/>
</dbReference>
<dbReference type="EMBL" id="JAFKCV010000002">
    <property type="protein sequence ID" value="MBN7824481.1"/>
    <property type="molecule type" value="Genomic_DNA"/>
</dbReference>
<dbReference type="RefSeq" id="WP_206572592.1">
    <property type="nucleotide sequence ID" value="NZ_JAFKCV010000002.1"/>
</dbReference>
<accession>A0A939DMD7</accession>
<evidence type="ECO:0000256" key="10">
    <source>
        <dbReference type="ARBA" id="ARBA00054027"/>
    </source>
</evidence>
<proteinExistence type="inferred from homology"/>
<evidence type="ECO:0000256" key="5">
    <source>
        <dbReference type="ARBA" id="ARBA00022909"/>
    </source>
</evidence>